<protein>
    <recommendedName>
        <fullName evidence="4">PrgI family protein</fullName>
    </recommendedName>
</protein>
<feature type="transmembrane region" description="Helical" evidence="1">
    <location>
        <begin position="44"/>
        <end position="63"/>
    </location>
</feature>
<feature type="transmembrane region" description="Helical" evidence="1">
    <location>
        <begin position="20"/>
        <end position="38"/>
    </location>
</feature>
<evidence type="ECO:0000313" key="3">
    <source>
        <dbReference type="Proteomes" id="UP000229241"/>
    </source>
</evidence>
<organism evidence="2 3">
    <name type="scientific">Candidatus Wolfebacteria bacterium CG18_big_fil_WC_8_21_14_2_50_39_7</name>
    <dbReference type="NCBI Taxonomy" id="1975071"/>
    <lineage>
        <taxon>Bacteria</taxon>
        <taxon>Candidatus Wolfeibacteriota</taxon>
    </lineage>
</organism>
<sequence>MQFQIPQFIEVENKIVGPLALRQFLYLAGAGALSFIFYFVLEIWLWLLITAIMGAIAISLAFIKYNGQPLPKIAWIAFSFFWRPKFYLWQREAKLISIPEVEEKRKTLQQFFSEMPSVKKLWQDLITTKTPIPKREKGLRTPYWGRQPKEKFEIFRKLTGEREIARRIDYR</sequence>
<dbReference type="InterPro" id="IPR024414">
    <property type="entry name" value="Uncharacterised_PrgI"/>
</dbReference>
<dbReference type="Proteomes" id="UP000229241">
    <property type="component" value="Unassembled WGS sequence"/>
</dbReference>
<proteinExistence type="predicted"/>
<gene>
    <name evidence="2" type="ORF">COW77_02175</name>
</gene>
<evidence type="ECO:0000256" key="1">
    <source>
        <dbReference type="SAM" id="Phobius"/>
    </source>
</evidence>
<dbReference type="EMBL" id="PCTX01000066">
    <property type="protein sequence ID" value="PIP92031.1"/>
    <property type="molecule type" value="Genomic_DNA"/>
</dbReference>
<evidence type="ECO:0008006" key="4">
    <source>
        <dbReference type="Google" id="ProtNLM"/>
    </source>
</evidence>
<reference evidence="2 3" key="1">
    <citation type="submission" date="2017-09" db="EMBL/GenBank/DDBJ databases">
        <title>Depth-based differentiation of microbial function through sediment-hosted aquifers and enrichment of novel symbionts in the deep terrestrial subsurface.</title>
        <authorList>
            <person name="Probst A.J."/>
            <person name="Ladd B."/>
            <person name="Jarett J.K."/>
            <person name="Geller-Mcgrath D.E."/>
            <person name="Sieber C.M."/>
            <person name="Emerson J.B."/>
            <person name="Anantharaman K."/>
            <person name="Thomas B.C."/>
            <person name="Malmstrom R."/>
            <person name="Stieglmeier M."/>
            <person name="Klingl A."/>
            <person name="Woyke T."/>
            <person name="Ryan C.M."/>
            <person name="Banfield J.F."/>
        </authorList>
    </citation>
    <scope>NUCLEOTIDE SEQUENCE [LARGE SCALE GENOMIC DNA]</scope>
    <source>
        <strain evidence="2">CG18_big_fil_WC_8_21_14_2_50_39_7</strain>
    </source>
</reference>
<dbReference type="AlphaFoldDB" id="A0A2H0ECL2"/>
<dbReference type="Pfam" id="PF12666">
    <property type="entry name" value="PrgI"/>
    <property type="match status" value="1"/>
</dbReference>
<keyword evidence="1" id="KW-0812">Transmembrane</keyword>
<evidence type="ECO:0000313" key="2">
    <source>
        <dbReference type="EMBL" id="PIP92031.1"/>
    </source>
</evidence>
<comment type="caution">
    <text evidence="2">The sequence shown here is derived from an EMBL/GenBank/DDBJ whole genome shotgun (WGS) entry which is preliminary data.</text>
</comment>
<keyword evidence="1" id="KW-1133">Transmembrane helix</keyword>
<accession>A0A2H0ECL2</accession>
<name>A0A2H0ECL2_9BACT</name>
<keyword evidence="1" id="KW-0472">Membrane</keyword>